<dbReference type="InterPro" id="IPR041588">
    <property type="entry name" value="Integrase_H2C2"/>
</dbReference>
<feature type="domain" description="Reverse transcriptase" evidence="19">
    <location>
        <begin position="578"/>
        <end position="757"/>
    </location>
</feature>
<evidence type="ECO:0008006" key="23">
    <source>
        <dbReference type="Google" id="ProtNLM"/>
    </source>
</evidence>
<comment type="caution">
    <text evidence="21">The sequence shown here is derived from an EMBL/GenBank/DDBJ whole genome shotgun (WGS) entry which is preliminary data.</text>
</comment>
<name>A0A6D2KQX8_9BRAS</name>
<evidence type="ECO:0000313" key="22">
    <source>
        <dbReference type="Proteomes" id="UP000467841"/>
    </source>
</evidence>
<dbReference type="InterPro" id="IPR036397">
    <property type="entry name" value="RNaseH_sf"/>
</dbReference>
<evidence type="ECO:0000256" key="14">
    <source>
        <dbReference type="ARBA" id="ARBA00023172"/>
    </source>
</evidence>
<keyword evidence="12" id="KW-0239">DNA-directed DNA polymerase</keyword>
<feature type="region of interest" description="Disordered" evidence="17">
    <location>
        <begin position="271"/>
        <end position="301"/>
    </location>
</feature>
<dbReference type="InterPro" id="IPR043502">
    <property type="entry name" value="DNA/RNA_pol_sf"/>
</dbReference>
<dbReference type="EMBL" id="CACVBM020001429">
    <property type="protein sequence ID" value="CAA7049796.1"/>
    <property type="molecule type" value="Genomic_DNA"/>
</dbReference>
<dbReference type="CDD" id="cd01647">
    <property type="entry name" value="RT_LTR"/>
    <property type="match status" value="1"/>
</dbReference>
<evidence type="ECO:0000259" key="19">
    <source>
        <dbReference type="PROSITE" id="PS50878"/>
    </source>
</evidence>
<feature type="coiled-coil region" evidence="16">
    <location>
        <begin position="1281"/>
        <end position="1308"/>
    </location>
</feature>
<dbReference type="SUPFAM" id="SSF53098">
    <property type="entry name" value="Ribonuclease H-like"/>
    <property type="match status" value="1"/>
</dbReference>
<evidence type="ECO:0000256" key="13">
    <source>
        <dbReference type="ARBA" id="ARBA00023125"/>
    </source>
</evidence>
<evidence type="ECO:0000256" key="1">
    <source>
        <dbReference type="ARBA" id="ARBA00022670"/>
    </source>
</evidence>
<dbReference type="Gene3D" id="3.30.420.10">
    <property type="entry name" value="Ribonuclease H-like superfamily/Ribonuclease H"/>
    <property type="match status" value="1"/>
</dbReference>
<keyword evidence="9" id="KW-0460">Magnesium</keyword>
<dbReference type="InterPro" id="IPR041577">
    <property type="entry name" value="RT_RNaseH_2"/>
</dbReference>
<dbReference type="GO" id="GO:0003887">
    <property type="term" value="F:DNA-directed DNA polymerase activity"/>
    <property type="evidence" value="ECO:0007669"/>
    <property type="project" value="UniProtKB-KW"/>
</dbReference>
<dbReference type="GO" id="GO:0004190">
    <property type="term" value="F:aspartic-type endopeptidase activity"/>
    <property type="evidence" value="ECO:0007669"/>
    <property type="project" value="UniProtKB-KW"/>
</dbReference>
<feature type="compositionally biased region" description="Low complexity" evidence="17">
    <location>
        <begin position="274"/>
        <end position="288"/>
    </location>
</feature>
<keyword evidence="13" id="KW-0238">DNA-binding</keyword>
<keyword evidence="14" id="KW-0233">DNA recombination</keyword>
<dbReference type="GO" id="GO:0006310">
    <property type="term" value="P:DNA recombination"/>
    <property type="evidence" value="ECO:0007669"/>
    <property type="project" value="UniProtKB-KW"/>
</dbReference>
<evidence type="ECO:0000256" key="3">
    <source>
        <dbReference type="ARBA" id="ARBA00022695"/>
    </source>
</evidence>
<dbReference type="Gene3D" id="1.10.340.70">
    <property type="match status" value="1"/>
</dbReference>
<dbReference type="SUPFAM" id="SSF56672">
    <property type="entry name" value="DNA/RNA polymerases"/>
    <property type="match status" value="1"/>
</dbReference>
<dbReference type="GO" id="GO:0003677">
    <property type="term" value="F:DNA binding"/>
    <property type="evidence" value="ECO:0007669"/>
    <property type="project" value="UniProtKB-KW"/>
</dbReference>
<dbReference type="Pfam" id="PF00385">
    <property type="entry name" value="Chromo"/>
    <property type="match status" value="1"/>
</dbReference>
<keyword evidence="5" id="KW-0479">Metal-binding</keyword>
<dbReference type="InterPro" id="IPR016197">
    <property type="entry name" value="Chromo-like_dom_sf"/>
</dbReference>
<keyword evidence="3" id="KW-0548">Nucleotidyltransferase</keyword>
<dbReference type="GO" id="GO:0004519">
    <property type="term" value="F:endonuclease activity"/>
    <property type="evidence" value="ECO:0007669"/>
    <property type="project" value="UniProtKB-KW"/>
</dbReference>
<dbReference type="Gene3D" id="3.10.20.370">
    <property type="match status" value="1"/>
</dbReference>
<dbReference type="Gene3D" id="2.40.50.40">
    <property type="match status" value="1"/>
</dbReference>
<dbReference type="GO" id="GO:0046872">
    <property type="term" value="F:metal ion binding"/>
    <property type="evidence" value="ECO:0007669"/>
    <property type="project" value="UniProtKB-KW"/>
</dbReference>
<evidence type="ECO:0000256" key="9">
    <source>
        <dbReference type="ARBA" id="ARBA00022842"/>
    </source>
</evidence>
<sequence>MEQRVAQTEKDMLWIKTALTTLLRAPGYSGPGDSTNIGFSSPVSVAQQSAPSTPVQNTGNGILPTPPVATQLKAAIFIPLEPAKVQSQDLSEPTPTIQSKKVDLPLYEGSNPDDWLFRMEKCFGMNNVPESEKLEQALTCLTGAAVTWWRFSQEREHISTWKDFRDKFKVRFKPSRGSASVDRFLSMTQKGSVDEYRDKFEELSVELPHVPDDVLESAFLKGLKKSLRDQVMRCRPVGMADIVDVARLIESQEGDGSSYYRRSIPKTVAAPGANFSNRNVSSSSNWRSGDGGTNKNSTRFQGGGKPKLCNYNCGENWVPGHRCKQRFKAMEVEEILGKDEEEIDGQQEAEADMETEEEPQELVTLSLQSMAGLTTERSMKMKARIGEKDVVGFGVLVGGGKIVPGHGRFTGVRLDIQGVEITEEFLMFELGTTTDVVLGYTWLASLGDTRANWARRMLSWKIEDHWVTIKGDPELSKEPISLRSMEKVIDMEGGGYLLELTTLFEGEKSDNKGEYHEKVNPILDEYQSVFEMPNELPPERSRSHAITLQSGTAPVNSRPYRYSFIQKNEIEKLVQEMMAARIIRPSVSPYSSPILLVKKKDGGWRFCVDYRALNKVTIPDRYPIPIIEELLDELNGAKVFSKLDLKSGYHQIRVKSSDVEKTAFKTHQGHYEFLVMPFGLTNAPSTFQSVMNELFRPHLRRFVLVFFDDILIYSRDVESHQRHLQIVLDLMRQHKFYANLKKCSFGESEVSYLGHRISAEGVAADPEKIEAMVKWPEPKSVTELRGFLGLTGYYCRFVKNYGLIARPLTVLLKKNGFTWSEEATKAFKALKTAVTTLPVLILPDFSKEFTIETDASGAGIGAVLSQERRPIAFISQAFSTTGRVKSVYERELLAIVKAVMKWKHYLGSREFVIKTDQCSLRHLLDQKAVSSVQQRWAAKLIELNYRIEYKPGVENRVADALSRRSHQEELQLMLTAPLSLDKEELKDEIRRDVEYGPIVSRLEKGEVVDNGFSLEKGNLYKQGCLVISKGSRFIQALLAQFHDSAVGGHKGALKIYKRMTLEVFWVGMRKAVVDYIRKCQVCQENKYATLSPAGLLAPLPIPTKIWSDISLDFVEGLPTSRGFSVILVVVDRLSKYGHFIPLKHPFTAKTVAEAFVREVIKLHGFPETLVSDRDKVFLSSFWSELFKLHGSLLHKSTAYHPQTDGQTEVVNRCLETYLRCFAGRKPTSWIQWLPWAEYWYNTSFHSSTKTTPFMAVYGREPPKLLRYGDTPTPNASVEELLRDRDSLLVELRENLEVAQKQMQRSANLHRRDVEYKEGDWMYLKLRPYRQGSLAKRRNEKLAKRYFGPYQVSQRIGKMAYKLQLPAQSQIHPVFHVSQLKLAIPSGEQAQEIPPILNAELEWATEPEDLLDVRRAENGLATEVKVKWKGLPEFESTWETLTDVASQFPEFNLADKFGSFGGSIDRLGVPLAFMKRKKRAGGRRARVWGKKGPSG</sequence>
<dbReference type="PROSITE" id="PS50878">
    <property type="entry name" value="RT_POL"/>
    <property type="match status" value="1"/>
</dbReference>
<dbReference type="InterPro" id="IPR050951">
    <property type="entry name" value="Retrovirus_Pol_polyprotein"/>
</dbReference>
<evidence type="ECO:0000256" key="16">
    <source>
        <dbReference type="SAM" id="Coils"/>
    </source>
</evidence>
<evidence type="ECO:0000256" key="15">
    <source>
        <dbReference type="ARBA" id="ARBA00023268"/>
    </source>
</evidence>
<dbReference type="PROSITE" id="PS50013">
    <property type="entry name" value="CHROMO_2"/>
    <property type="match status" value="1"/>
</dbReference>
<dbReference type="Proteomes" id="UP000467841">
    <property type="component" value="Unassembled WGS sequence"/>
</dbReference>
<evidence type="ECO:0000256" key="7">
    <source>
        <dbReference type="ARBA" id="ARBA00022759"/>
    </source>
</evidence>
<dbReference type="Pfam" id="PF03732">
    <property type="entry name" value="Retrotrans_gag"/>
    <property type="match status" value="1"/>
</dbReference>
<evidence type="ECO:0000256" key="10">
    <source>
        <dbReference type="ARBA" id="ARBA00022908"/>
    </source>
</evidence>
<evidence type="ECO:0000259" key="20">
    <source>
        <dbReference type="PROSITE" id="PS50994"/>
    </source>
</evidence>
<dbReference type="Pfam" id="PF00078">
    <property type="entry name" value="RVT_1"/>
    <property type="match status" value="1"/>
</dbReference>
<dbReference type="CDD" id="cd09274">
    <property type="entry name" value="RNase_HI_RT_Ty3"/>
    <property type="match status" value="1"/>
</dbReference>
<evidence type="ECO:0000259" key="18">
    <source>
        <dbReference type="PROSITE" id="PS50013"/>
    </source>
</evidence>
<evidence type="ECO:0000256" key="8">
    <source>
        <dbReference type="ARBA" id="ARBA00022801"/>
    </source>
</evidence>
<organism evidence="21 22">
    <name type="scientific">Microthlaspi erraticum</name>
    <dbReference type="NCBI Taxonomy" id="1685480"/>
    <lineage>
        <taxon>Eukaryota</taxon>
        <taxon>Viridiplantae</taxon>
        <taxon>Streptophyta</taxon>
        <taxon>Embryophyta</taxon>
        <taxon>Tracheophyta</taxon>
        <taxon>Spermatophyta</taxon>
        <taxon>Magnoliopsida</taxon>
        <taxon>eudicotyledons</taxon>
        <taxon>Gunneridae</taxon>
        <taxon>Pentapetalae</taxon>
        <taxon>rosids</taxon>
        <taxon>malvids</taxon>
        <taxon>Brassicales</taxon>
        <taxon>Brassicaceae</taxon>
        <taxon>Coluteocarpeae</taxon>
        <taxon>Microthlaspi</taxon>
    </lineage>
</organism>
<evidence type="ECO:0000256" key="12">
    <source>
        <dbReference type="ARBA" id="ARBA00022932"/>
    </source>
</evidence>
<evidence type="ECO:0000256" key="11">
    <source>
        <dbReference type="ARBA" id="ARBA00022918"/>
    </source>
</evidence>
<dbReference type="FunFam" id="3.10.10.10:FF:000007">
    <property type="entry name" value="Retrovirus-related Pol polyprotein from transposon 17.6-like Protein"/>
    <property type="match status" value="1"/>
</dbReference>
<dbReference type="SUPFAM" id="SSF54160">
    <property type="entry name" value="Chromo domain-like"/>
    <property type="match status" value="1"/>
</dbReference>
<dbReference type="InterPro" id="IPR000953">
    <property type="entry name" value="Chromo/chromo_shadow_dom"/>
</dbReference>
<dbReference type="FunFam" id="3.30.70.270:FF:000020">
    <property type="entry name" value="Transposon Tf2-6 polyprotein-like Protein"/>
    <property type="match status" value="1"/>
</dbReference>
<keyword evidence="4" id="KW-0540">Nuclease</keyword>
<keyword evidence="16" id="KW-0175">Coiled coil</keyword>
<dbReference type="PANTHER" id="PTHR37984">
    <property type="entry name" value="PROTEIN CBG26694"/>
    <property type="match status" value="1"/>
</dbReference>
<dbReference type="FunFam" id="3.30.420.10:FF:000032">
    <property type="entry name" value="Retrovirus-related Pol polyprotein from transposon 297-like Protein"/>
    <property type="match status" value="1"/>
</dbReference>
<dbReference type="Gene3D" id="3.30.70.270">
    <property type="match status" value="2"/>
</dbReference>
<keyword evidence="10" id="KW-0229">DNA integration</keyword>
<keyword evidence="22" id="KW-1185">Reference proteome</keyword>
<keyword evidence="15" id="KW-0511">Multifunctional enzyme</keyword>
<dbReference type="Pfam" id="PF17919">
    <property type="entry name" value="RT_RNaseH_2"/>
    <property type="match status" value="1"/>
</dbReference>
<reference evidence="21" key="1">
    <citation type="submission" date="2020-01" db="EMBL/GenBank/DDBJ databases">
        <authorList>
            <person name="Mishra B."/>
        </authorList>
    </citation>
    <scope>NUCLEOTIDE SEQUENCE [LARGE SCALE GENOMIC DNA]</scope>
</reference>
<dbReference type="InterPro" id="IPR000477">
    <property type="entry name" value="RT_dom"/>
</dbReference>
<evidence type="ECO:0000256" key="17">
    <source>
        <dbReference type="SAM" id="MobiDB-lite"/>
    </source>
</evidence>
<dbReference type="GO" id="GO:0015074">
    <property type="term" value="P:DNA integration"/>
    <property type="evidence" value="ECO:0007669"/>
    <property type="project" value="UniProtKB-KW"/>
</dbReference>
<feature type="domain" description="Chromo" evidence="18">
    <location>
        <begin position="1404"/>
        <end position="1449"/>
    </location>
</feature>
<keyword evidence="1" id="KW-0645">Protease</keyword>
<keyword evidence="6" id="KW-0064">Aspartyl protease</keyword>
<evidence type="ECO:0000256" key="6">
    <source>
        <dbReference type="ARBA" id="ARBA00022750"/>
    </source>
</evidence>
<keyword evidence="8" id="KW-0378">Hydrolase</keyword>
<dbReference type="GO" id="GO:0006508">
    <property type="term" value="P:proteolysis"/>
    <property type="evidence" value="ECO:0007669"/>
    <property type="project" value="UniProtKB-KW"/>
</dbReference>
<accession>A0A6D2KQX8</accession>
<protein>
    <recommendedName>
        <fullName evidence="23">Reverse transcriptase</fullName>
    </recommendedName>
</protein>
<dbReference type="Gene3D" id="3.10.10.10">
    <property type="entry name" value="HIV Type 1 Reverse Transcriptase, subunit A, domain 1"/>
    <property type="match status" value="1"/>
</dbReference>
<proteinExistence type="predicted"/>
<evidence type="ECO:0000313" key="21">
    <source>
        <dbReference type="EMBL" id="CAA7049796.1"/>
    </source>
</evidence>
<dbReference type="InterPro" id="IPR023780">
    <property type="entry name" value="Chromo_domain"/>
</dbReference>
<keyword evidence="11" id="KW-0695">RNA-directed DNA polymerase</keyword>
<dbReference type="InterPro" id="IPR056924">
    <property type="entry name" value="SH3_Tf2-1"/>
</dbReference>
<feature type="domain" description="Integrase catalytic" evidence="20">
    <location>
        <begin position="1096"/>
        <end position="1260"/>
    </location>
</feature>
<dbReference type="OrthoDB" id="1114081at2759"/>
<dbReference type="GO" id="GO:0003964">
    <property type="term" value="F:RNA-directed DNA polymerase activity"/>
    <property type="evidence" value="ECO:0007669"/>
    <property type="project" value="UniProtKB-KW"/>
</dbReference>
<evidence type="ECO:0000256" key="4">
    <source>
        <dbReference type="ARBA" id="ARBA00022722"/>
    </source>
</evidence>
<keyword evidence="7" id="KW-0255">Endonuclease</keyword>
<keyword evidence="2" id="KW-0808">Transferase</keyword>
<evidence type="ECO:0000256" key="5">
    <source>
        <dbReference type="ARBA" id="ARBA00022723"/>
    </source>
</evidence>
<evidence type="ECO:0000256" key="2">
    <source>
        <dbReference type="ARBA" id="ARBA00022679"/>
    </source>
</evidence>
<dbReference type="Pfam" id="PF24626">
    <property type="entry name" value="SH3_Tf2-1"/>
    <property type="match status" value="1"/>
</dbReference>
<dbReference type="InterPro" id="IPR043128">
    <property type="entry name" value="Rev_trsase/Diguanyl_cyclase"/>
</dbReference>
<gene>
    <name evidence="21" type="ORF">MERR_LOCUS37031</name>
</gene>
<dbReference type="Pfam" id="PF17921">
    <property type="entry name" value="Integrase_H2C2"/>
    <property type="match status" value="1"/>
</dbReference>
<dbReference type="PROSITE" id="PS50994">
    <property type="entry name" value="INTEGRASE"/>
    <property type="match status" value="1"/>
</dbReference>
<dbReference type="InterPro" id="IPR001584">
    <property type="entry name" value="Integrase_cat-core"/>
</dbReference>
<dbReference type="InterPro" id="IPR012337">
    <property type="entry name" value="RNaseH-like_sf"/>
</dbReference>
<dbReference type="PANTHER" id="PTHR37984:SF5">
    <property type="entry name" value="PROTEIN NYNRIN-LIKE"/>
    <property type="match status" value="1"/>
</dbReference>
<dbReference type="InterPro" id="IPR005162">
    <property type="entry name" value="Retrotrans_gag_dom"/>
</dbReference>